<dbReference type="AlphaFoldDB" id="A0A1R3IFL5"/>
<comment type="caution">
    <text evidence="2">The sequence shown here is derived from an EMBL/GenBank/DDBJ whole genome shotgun (WGS) entry which is preliminary data.</text>
</comment>
<dbReference type="EMBL" id="AWWV01010162">
    <property type="protein sequence ID" value="OMO81389.1"/>
    <property type="molecule type" value="Genomic_DNA"/>
</dbReference>
<accession>A0A1R3IFL5</accession>
<evidence type="ECO:0000313" key="3">
    <source>
        <dbReference type="Proteomes" id="UP000188268"/>
    </source>
</evidence>
<dbReference type="Proteomes" id="UP000188268">
    <property type="component" value="Unassembled WGS sequence"/>
</dbReference>
<dbReference type="Gramene" id="OMO81389">
    <property type="protein sequence ID" value="OMO81389"/>
    <property type="gene ID" value="CCACVL1_12429"/>
</dbReference>
<gene>
    <name evidence="2" type="ORF">CCACVL1_12429</name>
</gene>
<sequence>MTEYLDHRLVIEIRVKNCATRGGTQRVRGIGRAFWGIDMLKDEKREERNHRHSRQPTKCTCYVKNTLSRPTDYSGPKPSRHATPDIITISRRHDPSPSRLHKSSPPPDPIIVLP</sequence>
<keyword evidence="3" id="KW-1185">Reference proteome</keyword>
<evidence type="ECO:0000256" key="1">
    <source>
        <dbReference type="SAM" id="MobiDB-lite"/>
    </source>
</evidence>
<protein>
    <submittedName>
        <fullName evidence="2">Uncharacterized protein</fullName>
    </submittedName>
</protein>
<reference evidence="2 3" key="1">
    <citation type="submission" date="2013-09" db="EMBL/GenBank/DDBJ databases">
        <title>Corchorus capsularis genome sequencing.</title>
        <authorList>
            <person name="Alam M."/>
            <person name="Haque M.S."/>
            <person name="Islam M.S."/>
            <person name="Emdad E.M."/>
            <person name="Islam M.M."/>
            <person name="Ahmed B."/>
            <person name="Halim A."/>
            <person name="Hossen Q.M.M."/>
            <person name="Hossain M.Z."/>
            <person name="Ahmed R."/>
            <person name="Khan M.M."/>
            <person name="Islam R."/>
            <person name="Rashid M.M."/>
            <person name="Khan S.A."/>
            <person name="Rahman M.S."/>
            <person name="Alam M."/>
        </authorList>
    </citation>
    <scope>NUCLEOTIDE SEQUENCE [LARGE SCALE GENOMIC DNA]</scope>
    <source>
        <strain evidence="3">cv. CVL-1</strain>
        <tissue evidence="2">Whole seedling</tissue>
    </source>
</reference>
<evidence type="ECO:0000313" key="2">
    <source>
        <dbReference type="EMBL" id="OMO81389.1"/>
    </source>
</evidence>
<feature type="compositionally biased region" description="Pro residues" evidence="1">
    <location>
        <begin position="104"/>
        <end position="114"/>
    </location>
</feature>
<organism evidence="2 3">
    <name type="scientific">Corchorus capsularis</name>
    <name type="common">Jute</name>
    <dbReference type="NCBI Taxonomy" id="210143"/>
    <lineage>
        <taxon>Eukaryota</taxon>
        <taxon>Viridiplantae</taxon>
        <taxon>Streptophyta</taxon>
        <taxon>Embryophyta</taxon>
        <taxon>Tracheophyta</taxon>
        <taxon>Spermatophyta</taxon>
        <taxon>Magnoliopsida</taxon>
        <taxon>eudicotyledons</taxon>
        <taxon>Gunneridae</taxon>
        <taxon>Pentapetalae</taxon>
        <taxon>rosids</taxon>
        <taxon>malvids</taxon>
        <taxon>Malvales</taxon>
        <taxon>Malvaceae</taxon>
        <taxon>Grewioideae</taxon>
        <taxon>Apeibeae</taxon>
        <taxon>Corchorus</taxon>
    </lineage>
</organism>
<feature type="region of interest" description="Disordered" evidence="1">
    <location>
        <begin position="66"/>
        <end position="114"/>
    </location>
</feature>
<proteinExistence type="predicted"/>
<name>A0A1R3IFL5_COCAP</name>